<dbReference type="RefSeq" id="WP_073249270.1">
    <property type="nucleotide sequence ID" value="NZ_FQVG01000039.1"/>
</dbReference>
<gene>
    <name evidence="1" type="ORF">SAMN02746091_01891</name>
</gene>
<dbReference type="Proteomes" id="UP000184423">
    <property type="component" value="Unassembled WGS sequence"/>
</dbReference>
<dbReference type="AlphaFoldDB" id="A0A1M4ZDQ8"/>
<protein>
    <submittedName>
        <fullName evidence="1">Uncharacterized protein</fullName>
    </submittedName>
</protein>
<evidence type="ECO:0000313" key="1">
    <source>
        <dbReference type="EMBL" id="SHF16174.1"/>
    </source>
</evidence>
<accession>A0A1M4ZDQ8</accession>
<dbReference type="InterPro" id="IPR046557">
    <property type="entry name" value="DUF6711"/>
</dbReference>
<keyword evidence="2" id="KW-1185">Reference proteome</keyword>
<proteinExistence type="predicted"/>
<organism evidence="1 2">
    <name type="scientific">Caloramator proteoclasticus DSM 10124</name>
    <dbReference type="NCBI Taxonomy" id="1121262"/>
    <lineage>
        <taxon>Bacteria</taxon>
        <taxon>Bacillati</taxon>
        <taxon>Bacillota</taxon>
        <taxon>Clostridia</taxon>
        <taxon>Eubacteriales</taxon>
        <taxon>Clostridiaceae</taxon>
        <taxon>Caloramator</taxon>
    </lineage>
</organism>
<name>A0A1M4ZDQ8_9CLOT</name>
<dbReference type="EMBL" id="FQVG01000039">
    <property type="protein sequence ID" value="SHF16174.1"/>
    <property type="molecule type" value="Genomic_DNA"/>
</dbReference>
<sequence>MQLKINGTQVPVMPKTLLVTSMDIDNEETTKRTADGTLIRDKITTKRKIELEWGLLKWNEVSAILNLVKDVFFTVYYPDPMTGKYETKTFYCSNRPAGIAIEKGNEIYWSDIKLSLIEK</sequence>
<evidence type="ECO:0000313" key="2">
    <source>
        <dbReference type="Proteomes" id="UP000184423"/>
    </source>
</evidence>
<reference evidence="2" key="1">
    <citation type="submission" date="2016-11" db="EMBL/GenBank/DDBJ databases">
        <authorList>
            <person name="Varghese N."/>
            <person name="Submissions S."/>
        </authorList>
    </citation>
    <scope>NUCLEOTIDE SEQUENCE [LARGE SCALE GENOMIC DNA]</scope>
    <source>
        <strain evidence="2">DSM 10124</strain>
    </source>
</reference>
<dbReference type="Pfam" id="PF20458">
    <property type="entry name" value="DUF6711"/>
    <property type="match status" value="1"/>
</dbReference>